<protein>
    <submittedName>
        <fullName evidence="1">RimJ/RimL family protein N-acetyltransferase</fullName>
    </submittedName>
</protein>
<comment type="caution">
    <text evidence="1">The sequence shown here is derived from an EMBL/GenBank/DDBJ whole genome shotgun (WGS) entry which is preliminary data.</text>
</comment>
<name>A0AAE5LPI5_CLOBE</name>
<evidence type="ECO:0000313" key="2">
    <source>
        <dbReference type="Proteomes" id="UP000822184"/>
    </source>
</evidence>
<dbReference type="Proteomes" id="UP000822184">
    <property type="component" value="Unassembled WGS sequence"/>
</dbReference>
<dbReference type="AlphaFoldDB" id="A0AAE5LPI5"/>
<dbReference type="InterPro" id="IPR016181">
    <property type="entry name" value="Acyl_CoA_acyltransferase"/>
</dbReference>
<sequence length="32" mass="3571">MGKKAWGVGYTTEAMQEVIKFAKEDLGIKDLI</sequence>
<reference evidence="1" key="1">
    <citation type="submission" date="2020-06" db="EMBL/GenBank/DDBJ databases">
        <title>Genomic insights into acetone-butanol-ethanol (ABE) fermentation by sequencing solventogenic clostridia strains.</title>
        <authorList>
            <person name="Brown S."/>
        </authorList>
    </citation>
    <scope>NUCLEOTIDE SEQUENCE</scope>
    <source>
        <strain evidence="1">DJ123</strain>
    </source>
</reference>
<dbReference type="SUPFAM" id="SSF55729">
    <property type="entry name" value="Acyl-CoA N-acyltransferases (Nat)"/>
    <property type="match status" value="1"/>
</dbReference>
<accession>A0AAE5LPI5</accession>
<evidence type="ECO:0000313" key="1">
    <source>
        <dbReference type="EMBL" id="NSB13672.1"/>
    </source>
</evidence>
<organism evidence="1 2">
    <name type="scientific">Clostridium beijerinckii</name>
    <name type="common">Clostridium MP</name>
    <dbReference type="NCBI Taxonomy" id="1520"/>
    <lineage>
        <taxon>Bacteria</taxon>
        <taxon>Bacillati</taxon>
        <taxon>Bacillota</taxon>
        <taxon>Clostridia</taxon>
        <taxon>Eubacteriales</taxon>
        <taxon>Clostridiaceae</taxon>
        <taxon>Clostridium</taxon>
    </lineage>
</organism>
<dbReference type="Gene3D" id="3.40.630.30">
    <property type="match status" value="1"/>
</dbReference>
<gene>
    <name evidence="1" type="ORF">BCD95_001931</name>
</gene>
<dbReference type="EMBL" id="JABTDW010000001">
    <property type="protein sequence ID" value="NSB13672.1"/>
    <property type="molecule type" value="Genomic_DNA"/>
</dbReference>
<proteinExistence type="predicted"/>